<dbReference type="InterPro" id="IPR036909">
    <property type="entry name" value="Cyt_c-like_dom_sf"/>
</dbReference>
<dbReference type="Gene3D" id="1.10.760.10">
    <property type="entry name" value="Cytochrome c-like domain"/>
    <property type="match status" value="1"/>
</dbReference>
<evidence type="ECO:0000313" key="9">
    <source>
        <dbReference type="EMBL" id="RDE19645.1"/>
    </source>
</evidence>
<evidence type="ECO:0000256" key="1">
    <source>
        <dbReference type="ARBA" id="ARBA00022448"/>
    </source>
</evidence>
<keyword evidence="10" id="KW-1185">Reference proteome</keyword>
<organism evidence="9 10">
    <name type="scientific">Motiliproteus coralliicola</name>
    <dbReference type="NCBI Taxonomy" id="2283196"/>
    <lineage>
        <taxon>Bacteria</taxon>
        <taxon>Pseudomonadati</taxon>
        <taxon>Pseudomonadota</taxon>
        <taxon>Gammaproteobacteria</taxon>
        <taxon>Oceanospirillales</taxon>
        <taxon>Oceanospirillaceae</taxon>
        <taxon>Motiliproteus</taxon>
    </lineage>
</organism>
<evidence type="ECO:0000256" key="4">
    <source>
        <dbReference type="ARBA" id="ARBA00022982"/>
    </source>
</evidence>
<sequence length="142" mass="15907">MAGRALILALLVALLGGCAQDDIPWKKDPQTGRWYSSSQVEQGKLLFDQNCAVCHGRRAQGASNWMQPDSRGLYPPPPLDGSAHAWHHPYPQLMKTISEGSQGTMPAWGDKLSPEQISSLIAYFQSYWPDQGYQLWLKRHKS</sequence>
<proteinExistence type="predicted"/>
<dbReference type="GO" id="GO:0009055">
    <property type="term" value="F:electron transfer activity"/>
    <property type="evidence" value="ECO:0007669"/>
    <property type="project" value="InterPro"/>
</dbReference>
<dbReference type="EMBL" id="QQOH01000003">
    <property type="protein sequence ID" value="RDE19645.1"/>
    <property type="molecule type" value="Genomic_DNA"/>
</dbReference>
<accession>A0A369WJM1</accession>
<dbReference type="PANTHER" id="PTHR35008:SF4">
    <property type="entry name" value="BLL4482 PROTEIN"/>
    <property type="match status" value="1"/>
</dbReference>
<dbReference type="OrthoDB" id="9811281at2"/>
<dbReference type="PROSITE" id="PS51257">
    <property type="entry name" value="PROKAR_LIPOPROTEIN"/>
    <property type="match status" value="1"/>
</dbReference>
<feature type="domain" description="Cytochrome c" evidence="8">
    <location>
        <begin position="38"/>
        <end position="128"/>
    </location>
</feature>
<dbReference type="InterPro" id="IPR051459">
    <property type="entry name" value="Cytochrome_c-type_DH"/>
</dbReference>
<dbReference type="PROSITE" id="PS51007">
    <property type="entry name" value="CYTC"/>
    <property type="match status" value="1"/>
</dbReference>
<reference evidence="9 10" key="1">
    <citation type="submission" date="2018-07" db="EMBL/GenBank/DDBJ databases">
        <title>Motiliproteus coralliicola sp. nov., a bacterium isolated from Coral.</title>
        <authorList>
            <person name="Wang G."/>
        </authorList>
    </citation>
    <scope>NUCLEOTIDE SEQUENCE [LARGE SCALE GENOMIC DNA]</scope>
    <source>
        <strain evidence="9 10">C34</strain>
    </source>
</reference>
<feature type="chain" id="PRO_5016752513" evidence="7">
    <location>
        <begin position="22"/>
        <end position="142"/>
    </location>
</feature>
<dbReference type="GO" id="GO:0020037">
    <property type="term" value="F:heme binding"/>
    <property type="evidence" value="ECO:0007669"/>
    <property type="project" value="InterPro"/>
</dbReference>
<name>A0A369WJM1_9GAMM</name>
<dbReference type="InterPro" id="IPR009056">
    <property type="entry name" value="Cyt_c-like_dom"/>
</dbReference>
<dbReference type="AlphaFoldDB" id="A0A369WJM1"/>
<dbReference type="Pfam" id="PF13442">
    <property type="entry name" value="Cytochrome_CBB3"/>
    <property type="match status" value="1"/>
</dbReference>
<keyword evidence="3 6" id="KW-0479">Metal-binding</keyword>
<keyword evidence="2 6" id="KW-0349">Heme</keyword>
<evidence type="ECO:0000259" key="8">
    <source>
        <dbReference type="PROSITE" id="PS51007"/>
    </source>
</evidence>
<evidence type="ECO:0000256" key="3">
    <source>
        <dbReference type="ARBA" id="ARBA00022723"/>
    </source>
</evidence>
<dbReference type="SUPFAM" id="SSF46626">
    <property type="entry name" value="Cytochrome c"/>
    <property type="match status" value="1"/>
</dbReference>
<evidence type="ECO:0000256" key="7">
    <source>
        <dbReference type="SAM" id="SignalP"/>
    </source>
</evidence>
<protein>
    <submittedName>
        <fullName evidence="9">Cytochrome c</fullName>
    </submittedName>
</protein>
<feature type="signal peptide" evidence="7">
    <location>
        <begin position="1"/>
        <end position="21"/>
    </location>
</feature>
<keyword evidence="4" id="KW-0249">Electron transport</keyword>
<keyword evidence="7" id="KW-0732">Signal</keyword>
<comment type="caution">
    <text evidence="9">The sequence shown here is derived from an EMBL/GenBank/DDBJ whole genome shotgun (WGS) entry which is preliminary data.</text>
</comment>
<dbReference type="PANTHER" id="PTHR35008">
    <property type="entry name" value="BLL4482 PROTEIN-RELATED"/>
    <property type="match status" value="1"/>
</dbReference>
<dbReference type="PRINTS" id="PR00605">
    <property type="entry name" value="CYTCHROMECIC"/>
</dbReference>
<dbReference type="GO" id="GO:0005506">
    <property type="term" value="F:iron ion binding"/>
    <property type="evidence" value="ECO:0007669"/>
    <property type="project" value="InterPro"/>
</dbReference>
<evidence type="ECO:0000256" key="2">
    <source>
        <dbReference type="ARBA" id="ARBA00022617"/>
    </source>
</evidence>
<evidence type="ECO:0000256" key="5">
    <source>
        <dbReference type="ARBA" id="ARBA00023004"/>
    </source>
</evidence>
<keyword evidence="5 6" id="KW-0408">Iron</keyword>
<evidence type="ECO:0000313" key="10">
    <source>
        <dbReference type="Proteomes" id="UP000253769"/>
    </source>
</evidence>
<evidence type="ECO:0000256" key="6">
    <source>
        <dbReference type="PROSITE-ProRule" id="PRU00433"/>
    </source>
</evidence>
<dbReference type="InterPro" id="IPR008168">
    <property type="entry name" value="Cyt_C_IC"/>
</dbReference>
<keyword evidence="1" id="KW-0813">Transport</keyword>
<gene>
    <name evidence="9" type="ORF">DV711_12240</name>
</gene>
<dbReference type="Proteomes" id="UP000253769">
    <property type="component" value="Unassembled WGS sequence"/>
</dbReference>